<feature type="signal peptide" evidence="2">
    <location>
        <begin position="1"/>
        <end position="25"/>
    </location>
</feature>
<evidence type="ECO:0000256" key="1">
    <source>
        <dbReference type="SAM" id="MobiDB-lite"/>
    </source>
</evidence>
<gene>
    <name evidence="3" type="ORF">BN580_00489</name>
</gene>
<name>R6U6G5_9BACT</name>
<evidence type="ECO:0000313" key="3">
    <source>
        <dbReference type="EMBL" id="CDC77654.1"/>
    </source>
</evidence>
<feature type="compositionally biased region" description="Basic and acidic residues" evidence="1">
    <location>
        <begin position="435"/>
        <end position="450"/>
    </location>
</feature>
<keyword evidence="2" id="KW-0732">Signal</keyword>
<comment type="caution">
    <text evidence="3">The sequence shown here is derived from an EMBL/GenBank/DDBJ whole genome shotgun (WGS) entry which is preliminary data.</text>
</comment>
<dbReference type="Gene3D" id="2.60.40.1190">
    <property type="match status" value="1"/>
</dbReference>
<dbReference type="Proteomes" id="UP000017938">
    <property type="component" value="Unassembled WGS sequence"/>
</dbReference>
<protein>
    <submittedName>
        <fullName evidence="3">Putative membrane associated hydrolase</fullName>
    </submittedName>
</protein>
<proteinExistence type="predicted"/>
<evidence type="ECO:0000256" key="2">
    <source>
        <dbReference type="SAM" id="SignalP"/>
    </source>
</evidence>
<dbReference type="GO" id="GO:0016787">
    <property type="term" value="F:hydrolase activity"/>
    <property type="evidence" value="ECO:0007669"/>
    <property type="project" value="UniProtKB-KW"/>
</dbReference>
<reference evidence="3" key="1">
    <citation type="submission" date="2012-11" db="EMBL/GenBank/DDBJ databases">
        <title>Dependencies among metagenomic species, viruses, plasmids and units of genetic variation.</title>
        <authorList>
            <person name="Nielsen H.B."/>
            <person name="Almeida M."/>
            <person name="Juncker A.S."/>
            <person name="Rasmussen S."/>
            <person name="Li J."/>
            <person name="Sunagawa S."/>
            <person name="Plichta D."/>
            <person name="Gautier L."/>
            <person name="Le Chatelier E."/>
            <person name="Peletier E."/>
            <person name="Bonde I."/>
            <person name="Nielsen T."/>
            <person name="Manichanh C."/>
            <person name="Arumugam M."/>
            <person name="Batto J."/>
            <person name="Santos M.B.Q.D."/>
            <person name="Blom N."/>
            <person name="Borruel N."/>
            <person name="Burgdorf K.S."/>
            <person name="Boumezbeur F."/>
            <person name="Casellas F."/>
            <person name="Dore J."/>
            <person name="Guarner F."/>
            <person name="Hansen T."/>
            <person name="Hildebrand F."/>
            <person name="Kaas R.S."/>
            <person name="Kennedy S."/>
            <person name="Kristiansen K."/>
            <person name="Kultima J.R."/>
            <person name="Leonard P."/>
            <person name="Levenez F."/>
            <person name="Lund O."/>
            <person name="Moumen B."/>
            <person name="Le Paslier D."/>
            <person name="Pons N."/>
            <person name="Pedersen O."/>
            <person name="Prifti E."/>
            <person name="Qin J."/>
            <person name="Raes J."/>
            <person name="Tap J."/>
            <person name="Tims S."/>
            <person name="Ussery D.W."/>
            <person name="Yamada T."/>
            <person name="MetaHit consortium"/>
            <person name="Renault P."/>
            <person name="Sicheritz-Ponten T."/>
            <person name="Bork P."/>
            <person name="Wang J."/>
            <person name="Brunak S."/>
            <person name="Ehrlich S.D."/>
        </authorList>
    </citation>
    <scope>NUCLEOTIDE SEQUENCE [LARGE SCALE GENOMIC DNA]</scope>
</reference>
<accession>R6U6G5</accession>
<dbReference type="EMBL" id="CBFW010000443">
    <property type="protein sequence ID" value="CDC77654.1"/>
    <property type="molecule type" value="Genomic_DNA"/>
</dbReference>
<keyword evidence="3" id="KW-0378">Hydrolase</keyword>
<evidence type="ECO:0000313" key="4">
    <source>
        <dbReference type="Proteomes" id="UP000017938"/>
    </source>
</evidence>
<dbReference type="STRING" id="1263015.BN580_00489"/>
<feature type="chain" id="PRO_5004433088" evidence="2">
    <location>
        <begin position="26"/>
        <end position="459"/>
    </location>
</feature>
<dbReference type="AlphaFoldDB" id="R6U6G5"/>
<organism evidence="3 4">
    <name type="scientific">Candidatus Colimorpha enterica</name>
    <dbReference type="NCBI Taxonomy" id="3083063"/>
    <lineage>
        <taxon>Bacteria</taxon>
        <taxon>Pseudomonadati</taxon>
        <taxon>Bacteroidota</taxon>
        <taxon>Bacteroidia</taxon>
        <taxon>Bacteroidales</taxon>
        <taxon>Candidatus Colimorpha</taxon>
    </lineage>
</organism>
<sequence length="459" mass="51880">MKRKPITVLMLILLILSLAAIPAGAVDMVEPVGTVYAPKVTTPPTLDGVISEGEWNANAAFVINDWNMKAVVASGFIEVTEGWSSTFHLAWDSEYLYIAAETVDPDLCARIDGKEGDYYRMYFDFGPTVGAGAMESTVSIVFCLNDDGNGDPTKVSLCFADGTKSNVMYEPDHYGISVDNEKNLWIFEGKFNWSDISALFRANTETEVNPTEGMTATALAYYADFSAANYNWINWFGTTLTGYEAPAWFGPEEYGIEIKFVGADAEIPARPETTFPPRKTGNPLPRHHRAARNLSRGEQNRTGRQHRPRLRNLRSGGIRHKDTCRHHRRKGSGRRKKLFPNRAGYCCRRHYRYRSNCGCNRHREEKEEQIISSPGALPGRKACYEKNDLSVNRRNVPCPGHCRMRKGRRNRYGNDRSGRIERRLLPQRSECRLQGRDLPADGQERGRELGRAGTFLRRL</sequence>
<dbReference type="SUPFAM" id="SSF49344">
    <property type="entry name" value="CBD9-like"/>
    <property type="match status" value="1"/>
</dbReference>
<feature type="region of interest" description="Disordered" evidence="1">
    <location>
        <begin position="269"/>
        <end position="310"/>
    </location>
</feature>
<feature type="region of interest" description="Disordered" evidence="1">
    <location>
        <begin position="435"/>
        <end position="459"/>
    </location>
</feature>